<keyword evidence="2" id="KW-1185">Reference proteome</keyword>
<sequence>MKKFRGKRRHFRNLQQKVTAEHSKLDFGKASWFNLWHIHLDFKGNGNRSIKLRRAHIKAHLTLYKGLAVKLEASEMSFQSWVSVDIADAGSDAIYIHTPNPIEDNFPLMLENIDWEADVPFYFRDLINFKEFEVGRYDSGTDASYVIQLKRNKIKV</sequence>
<evidence type="ECO:0000313" key="1">
    <source>
        <dbReference type="EMBL" id="PSL41047.1"/>
    </source>
</evidence>
<comment type="caution">
    <text evidence="1">The sequence shown here is derived from an EMBL/GenBank/DDBJ whole genome shotgun (WGS) entry which is preliminary data.</text>
</comment>
<dbReference type="Proteomes" id="UP000242682">
    <property type="component" value="Unassembled WGS sequence"/>
</dbReference>
<organism evidence="1 2">
    <name type="scientific">Planomicrobium soli</name>
    <dbReference type="NCBI Taxonomy" id="1176648"/>
    <lineage>
        <taxon>Bacteria</taxon>
        <taxon>Bacillati</taxon>
        <taxon>Bacillota</taxon>
        <taxon>Bacilli</taxon>
        <taxon>Bacillales</taxon>
        <taxon>Caryophanaceae</taxon>
        <taxon>Planomicrobium</taxon>
    </lineage>
</organism>
<proteinExistence type="predicted"/>
<evidence type="ECO:0000313" key="2">
    <source>
        <dbReference type="Proteomes" id="UP000242682"/>
    </source>
</evidence>
<reference evidence="1 2" key="1">
    <citation type="submission" date="2018-03" db="EMBL/GenBank/DDBJ databases">
        <title>Genomic Encyclopedia of Type Strains, Phase III (KMG-III): the genomes of soil and plant-associated and newly described type strains.</title>
        <authorList>
            <person name="Whitman W."/>
        </authorList>
    </citation>
    <scope>NUCLEOTIDE SEQUENCE [LARGE SCALE GENOMIC DNA]</scope>
    <source>
        <strain evidence="1 2">CGMCC 1.12259</strain>
    </source>
</reference>
<dbReference type="OrthoDB" id="7059463at2"/>
<protein>
    <submittedName>
        <fullName evidence="1">Uncharacterized protein</fullName>
    </submittedName>
</protein>
<gene>
    <name evidence="1" type="ORF">B0H99_103181</name>
</gene>
<accession>A0A2P8H4A5</accession>
<dbReference type="RefSeq" id="WP_106532556.1">
    <property type="nucleotide sequence ID" value="NZ_PYAT01000003.1"/>
</dbReference>
<dbReference type="EMBL" id="PYAT01000003">
    <property type="protein sequence ID" value="PSL41047.1"/>
    <property type="molecule type" value="Genomic_DNA"/>
</dbReference>
<name>A0A2P8H4A5_9BACL</name>
<dbReference type="AlphaFoldDB" id="A0A2P8H4A5"/>